<proteinExistence type="predicted"/>
<gene>
    <name evidence="2" type="ORF">Q664_20505</name>
</gene>
<accession>A0A084ST66</accession>
<dbReference type="EMBL" id="JPMI01000135">
    <property type="protein sequence ID" value="KFA91651.1"/>
    <property type="molecule type" value="Genomic_DNA"/>
</dbReference>
<keyword evidence="1" id="KW-0732">Signal</keyword>
<organism evidence="2 3">
    <name type="scientific">Archangium violaceum Cb vi76</name>
    <dbReference type="NCBI Taxonomy" id="1406225"/>
    <lineage>
        <taxon>Bacteria</taxon>
        <taxon>Pseudomonadati</taxon>
        <taxon>Myxococcota</taxon>
        <taxon>Myxococcia</taxon>
        <taxon>Myxococcales</taxon>
        <taxon>Cystobacterineae</taxon>
        <taxon>Archangiaceae</taxon>
        <taxon>Archangium</taxon>
    </lineage>
</organism>
<dbReference type="RefSeq" id="WP_043397838.1">
    <property type="nucleotide sequence ID" value="NZ_JPMI01000135.1"/>
</dbReference>
<feature type="chain" id="PRO_5001781554" evidence="1">
    <location>
        <begin position="25"/>
        <end position="275"/>
    </location>
</feature>
<sequence>MHRFKSSCWVALVALALPFAQSQAQQCVEADGLNVCAIGEAQLNQIDDSRIELHNLGDEGKDGAAISLGQATKWTASFVAPSTADSQRTTFTAVSDGDKISTATARKVGDTREISATFTGSGADTTYTVRAYLQGELQGEVMGVPSGHTGVVTQARQNGAQPTCRGFRQSVLACIDECKRFGFSSCAYCDVECEHAVEFKSDRVMNIGACEWTLDNQPSTPVVLTDGTTVEADRIVLLEEVRGAGSYPYVGFEQILLQTSGGTAYLGNQTVVRGE</sequence>
<protein>
    <submittedName>
        <fullName evidence="2">Uncharacterized protein</fullName>
    </submittedName>
</protein>
<dbReference type="AlphaFoldDB" id="A0A084ST66"/>
<comment type="caution">
    <text evidence="2">The sequence shown here is derived from an EMBL/GenBank/DDBJ whole genome shotgun (WGS) entry which is preliminary data.</text>
</comment>
<dbReference type="Proteomes" id="UP000028547">
    <property type="component" value="Unassembled WGS sequence"/>
</dbReference>
<evidence type="ECO:0000313" key="3">
    <source>
        <dbReference type="Proteomes" id="UP000028547"/>
    </source>
</evidence>
<name>A0A084ST66_9BACT</name>
<reference evidence="2 3" key="1">
    <citation type="submission" date="2014-07" db="EMBL/GenBank/DDBJ databases">
        <title>Draft Genome Sequence of Gephyronic Acid Producer, Cystobacter violaceus Strain Cb vi76.</title>
        <authorList>
            <person name="Stevens D.C."/>
            <person name="Young J."/>
            <person name="Carmichael R."/>
            <person name="Tan J."/>
            <person name="Taylor R.E."/>
        </authorList>
    </citation>
    <scope>NUCLEOTIDE SEQUENCE [LARGE SCALE GENOMIC DNA]</scope>
    <source>
        <strain evidence="2 3">Cb vi76</strain>
    </source>
</reference>
<evidence type="ECO:0000256" key="1">
    <source>
        <dbReference type="SAM" id="SignalP"/>
    </source>
</evidence>
<feature type="signal peptide" evidence="1">
    <location>
        <begin position="1"/>
        <end position="24"/>
    </location>
</feature>
<evidence type="ECO:0000313" key="2">
    <source>
        <dbReference type="EMBL" id="KFA91651.1"/>
    </source>
</evidence>